<proteinExistence type="predicted"/>
<reference evidence="3" key="2">
    <citation type="submission" date="2025-08" db="UniProtKB">
        <authorList>
            <consortium name="Ensembl"/>
        </authorList>
    </citation>
    <scope>IDENTIFICATION</scope>
</reference>
<keyword evidence="4" id="KW-1185">Reference proteome</keyword>
<organism evidence="3 4">
    <name type="scientific">Equus asinus</name>
    <name type="common">Donkey</name>
    <name type="synonym">Equus africanus asinus</name>
    <dbReference type="NCBI Taxonomy" id="9793"/>
    <lineage>
        <taxon>Eukaryota</taxon>
        <taxon>Metazoa</taxon>
        <taxon>Chordata</taxon>
        <taxon>Craniata</taxon>
        <taxon>Vertebrata</taxon>
        <taxon>Euteleostomi</taxon>
        <taxon>Mammalia</taxon>
        <taxon>Eutheria</taxon>
        <taxon>Laurasiatheria</taxon>
        <taxon>Perissodactyla</taxon>
        <taxon>Equidae</taxon>
        <taxon>Equus</taxon>
    </lineage>
</organism>
<evidence type="ECO:0000313" key="3">
    <source>
        <dbReference type="Ensembl" id="ENSEASP00005045826.1"/>
    </source>
</evidence>
<feature type="region of interest" description="Disordered" evidence="1">
    <location>
        <begin position="88"/>
        <end position="108"/>
    </location>
</feature>
<dbReference type="Pfam" id="PF23670">
    <property type="entry name" value="PIGBOS1"/>
    <property type="match status" value="1"/>
</dbReference>
<accession>A0A9L0IXW0</accession>
<dbReference type="AlphaFoldDB" id="A0A9L0IXW0"/>
<protein>
    <submittedName>
        <fullName evidence="3">PIGB opposite strand 1</fullName>
    </submittedName>
</protein>
<keyword evidence="2" id="KW-0472">Membrane</keyword>
<sequence length="224" mass="24519">TRCPFLLKYPLIDQNPTCWGDFSPVNITSGTKRRQRGTVGEKNAAGVRPGPTPGASPSVASKPWLHLFAGAVLETAEKESAVAALSLHSASASRSPEDPRPSHSPAEEGRCCARCSSAKFGLCEQPSPAGAEVAGKGHVPHRQHRRSEEISWMWSVISHSHLCALRFVEKMFGRLTLPQLLFASILGIAGGIYIYQPIFEQYSRDQKELKEKLKLAQESEEKKS</sequence>
<feature type="region of interest" description="Disordered" evidence="1">
    <location>
        <begin position="29"/>
        <end position="59"/>
    </location>
</feature>
<feature type="compositionally biased region" description="Basic and acidic residues" evidence="1">
    <location>
        <begin position="95"/>
        <end position="108"/>
    </location>
</feature>
<reference evidence="3" key="3">
    <citation type="submission" date="2025-09" db="UniProtKB">
        <authorList>
            <consortium name="Ensembl"/>
        </authorList>
    </citation>
    <scope>IDENTIFICATION</scope>
</reference>
<feature type="transmembrane region" description="Helical" evidence="2">
    <location>
        <begin position="180"/>
        <end position="199"/>
    </location>
</feature>
<evidence type="ECO:0000256" key="2">
    <source>
        <dbReference type="SAM" id="Phobius"/>
    </source>
</evidence>
<gene>
    <name evidence="3" type="primary">PIGBOS1</name>
</gene>
<dbReference type="GeneTree" id="ENSGT00760000120436"/>
<keyword evidence="2" id="KW-0812">Transmembrane</keyword>
<dbReference type="Ensembl" id="ENSEAST00005062290.1">
    <property type="protein sequence ID" value="ENSEASP00005045826.1"/>
    <property type="gene ID" value="ENSEASG00005033219.1"/>
</dbReference>
<evidence type="ECO:0000256" key="1">
    <source>
        <dbReference type="SAM" id="MobiDB-lite"/>
    </source>
</evidence>
<name>A0A9L0IXW0_EQUAS</name>
<dbReference type="InterPro" id="IPR057394">
    <property type="entry name" value="PIGBOS1"/>
</dbReference>
<keyword evidence="2" id="KW-1133">Transmembrane helix</keyword>
<evidence type="ECO:0000313" key="4">
    <source>
        <dbReference type="Proteomes" id="UP000694387"/>
    </source>
</evidence>
<reference evidence="3 4" key="1">
    <citation type="journal article" date="2020" name="Nat. Commun.">
        <title>Donkey genomes provide new insights into domestication and selection for coat color.</title>
        <authorList>
            <person name="Wang"/>
            <person name="C."/>
            <person name="Li"/>
            <person name="H."/>
            <person name="Guo"/>
            <person name="Y."/>
            <person name="Huang"/>
            <person name="J."/>
            <person name="Sun"/>
            <person name="Y."/>
            <person name="Min"/>
            <person name="J."/>
            <person name="Wang"/>
            <person name="J."/>
            <person name="Fang"/>
            <person name="X."/>
            <person name="Zhao"/>
            <person name="Z."/>
            <person name="Wang"/>
            <person name="S."/>
            <person name="Zhang"/>
            <person name="Y."/>
            <person name="Liu"/>
            <person name="Q."/>
            <person name="Jiang"/>
            <person name="Q."/>
            <person name="Wang"/>
            <person name="X."/>
            <person name="Guo"/>
            <person name="Y."/>
            <person name="Yang"/>
            <person name="C."/>
            <person name="Wang"/>
            <person name="Y."/>
            <person name="Tian"/>
            <person name="F."/>
            <person name="Zhuang"/>
            <person name="G."/>
            <person name="Fan"/>
            <person name="Y."/>
            <person name="Gao"/>
            <person name="Q."/>
            <person name="Li"/>
            <person name="Y."/>
            <person name="Ju"/>
            <person name="Z."/>
            <person name="Li"/>
            <person name="J."/>
            <person name="Li"/>
            <person name="R."/>
            <person name="Hou"/>
            <person name="M."/>
            <person name="Yang"/>
            <person name="G."/>
            <person name="Liu"/>
            <person name="G."/>
            <person name="Liu"/>
            <person name="W."/>
            <person name="Guo"/>
            <person name="J."/>
            <person name="Pan"/>
            <person name="S."/>
            <person name="Fan"/>
            <person name="G."/>
            <person name="Zhang"/>
            <person name="W."/>
            <person name="Zhang"/>
            <person name="R."/>
            <person name="Yu"/>
            <person name="J."/>
            <person name="Zhang"/>
            <person name="X."/>
            <person name="Yin"/>
            <person name="Q."/>
            <person name="Ji"/>
            <person name="C."/>
            <person name="Jin"/>
            <person name="Y."/>
            <person name="Yue"/>
            <person name="G."/>
            <person name="Liu"/>
            <person name="M."/>
            <person name="Xu"/>
            <person name="J."/>
            <person name="Liu"/>
            <person name="S."/>
            <person name="Jordana"/>
            <person name="J."/>
            <person name="Noce"/>
            <person name="A."/>
            <person name="Amills"/>
            <person name="M."/>
            <person name="Wu"/>
            <person name="D.D."/>
            <person name="Li"/>
            <person name="S."/>
            <person name="Zhou"/>
            <person name="X. and Zhong"/>
            <person name="J."/>
        </authorList>
    </citation>
    <scope>NUCLEOTIDE SEQUENCE [LARGE SCALE GENOMIC DNA]</scope>
</reference>
<dbReference type="Proteomes" id="UP000694387">
    <property type="component" value="Chromosome 2"/>
</dbReference>